<evidence type="ECO:0008006" key="4">
    <source>
        <dbReference type="Google" id="ProtNLM"/>
    </source>
</evidence>
<organism evidence="2 3">
    <name type="scientific">Pseudoduganella rivuli</name>
    <dbReference type="NCBI Taxonomy" id="2666085"/>
    <lineage>
        <taxon>Bacteria</taxon>
        <taxon>Pseudomonadati</taxon>
        <taxon>Pseudomonadota</taxon>
        <taxon>Betaproteobacteria</taxon>
        <taxon>Burkholderiales</taxon>
        <taxon>Oxalobacteraceae</taxon>
        <taxon>Telluria group</taxon>
        <taxon>Pseudoduganella</taxon>
    </lineage>
</organism>
<dbReference type="Proteomes" id="UP000446768">
    <property type="component" value="Unassembled WGS sequence"/>
</dbReference>
<feature type="signal peptide" evidence="1">
    <location>
        <begin position="1"/>
        <end position="16"/>
    </location>
</feature>
<dbReference type="AlphaFoldDB" id="A0A7X2IV91"/>
<gene>
    <name evidence="2" type="ORF">GJ700_33980</name>
</gene>
<protein>
    <recommendedName>
        <fullName evidence="4">Type IV pilus biogenesis protein PilP</fullName>
    </recommendedName>
</protein>
<sequence>MRILPAVLLAAGPALAAVDDAALRQCRAMADAAARVACYDAIPLGQPAAAPRADERATERANEQRRAIDTFGMPAGVRKENRVDSYETHIAGRFDGWEGGQVIRLANGQAWRVVDSTVDTLDLTDPKVTVRRGLSGAVFLDIDGANRSPRVQRVQ</sequence>
<reference evidence="2 3" key="1">
    <citation type="submission" date="2019-11" db="EMBL/GenBank/DDBJ databases">
        <title>Novel species isolated from a subtropical stream in China.</title>
        <authorList>
            <person name="Lu H."/>
        </authorList>
    </citation>
    <scope>NUCLEOTIDE SEQUENCE [LARGE SCALE GENOMIC DNA]</scope>
    <source>
        <strain evidence="2 3">FT92W</strain>
    </source>
</reference>
<dbReference type="EMBL" id="WKJJ01000040">
    <property type="protein sequence ID" value="MRV76731.1"/>
    <property type="molecule type" value="Genomic_DNA"/>
</dbReference>
<keyword evidence="1" id="KW-0732">Signal</keyword>
<keyword evidence="3" id="KW-1185">Reference proteome</keyword>
<evidence type="ECO:0000313" key="3">
    <source>
        <dbReference type="Proteomes" id="UP000446768"/>
    </source>
</evidence>
<proteinExistence type="predicted"/>
<accession>A0A7X2IV91</accession>
<evidence type="ECO:0000256" key="1">
    <source>
        <dbReference type="SAM" id="SignalP"/>
    </source>
</evidence>
<feature type="chain" id="PRO_5030719952" description="Type IV pilus biogenesis protein PilP" evidence="1">
    <location>
        <begin position="17"/>
        <end position="155"/>
    </location>
</feature>
<name>A0A7X2IV91_9BURK</name>
<comment type="caution">
    <text evidence="2">The sequence shown here is derived from an EMBL/GenBank/DDBJ whole genome shotgun (WGS) entry which is preliminary data.</text>
</comment>
<evidence type="ECO:0000313" key="2">
    <source>
        <dbReference type="EMBL" id="MRV76731.1"/>
    </source>
</evidence>